<accession>D1PUH5</accession>
<protein>
    <submittedName>
        <fullName evidence="1">Uncharacterized protein</fullName>
    </submittedName>
</protein>
<keyword evidence="2" id="KW-1185">Reference proteome</keyword>
<evidence type="ECO:0000313" key="2">
    <source>
        <dbReference type="Proteomes" id="UP000003160"/>
    </source>
</evidence>
<organism evidence="1 2">
    <name type="scientific">Hallella bergensis DSM 17361</name>
    <dbReference type="NCBI Taxonomy" id="585502"/>
    <lineage>
        <taxon>Bacteria</taxon>
        <taxon>Pseudomonadati</taxon>
        <taxon>Bacteroidota</taxon>
        <taxon>Bacteroidia</taxon>
        <taxon>Bacteroidales</taxon>
        <taxon>Prevotellaceae</taxon>
        <taxon>Hallella</taxon>
    </lineage>
</organism>
<name>D1PUH5_9BACT</name>
<dbReference type="Proteomes" id="UP000003160">
    <property type="component" value="Unassembled WGS sequence"/>
</dbReference>
<dbReference type="EMBL" id="ACKS01000029">
    <property type="protein sequence ID" value="EFA44983.1"/>
    <property type="molecule type" value="Genomic_DNA"/>
</dbReference>
<proteinExistence type="predicted"/>
<sequence>MSNTFDKKLVESLELKELSEREEIVAIVAEQQQMEQEGFTPFDWTIII</sequence>
<evidence type="ECO:0000313" key="1">
    <source>
        <dbReference type="EMBL" id="EFA44983.1"/>
    </source>
</evidence>
<dbReference type="AlphaFoldDB" id="D1PUH5"/>
<dbReference type="HOGENOM" id="CLU_3156225_0_0_10"/>
<dbReference type="RefSeq" id="WP_007172724.1">
    <property type="nucleotide sequence ID" value="NZ_GG704780.1"/>
</dbReference>
<comment type="caution">
    <text evidence="1">The sequence shown here is derived from an EMBL/GenBank/DDBJ whole genome shotgun (WGS) entry which is preliminary data.</text>
</comment>
<reference evidence="1 2" key="1">
    <citation type="submission" date="2009-10" db="EMBL/GenBank/DDBJ databases">
        <authorList>
            <person name="Qin X."/>
            <person name="Bachman B."/>
            <person name="Battles P."/>
            <person name="Bell A."/>
            <person name="Bess C."/>
            <person name="Bickham C."/>
            <person name="Chaboub L."/>
            <person name="Chen D."/>
            <person name="Coyle M."/>
            <person name="Deiros D.R."/>
            <person name="Dinh H."/>
            <person name="Forbes L."/>
            <person name="Fowler G."/>
            <person name="Francisco L."/>
            <person name="Fu Q."/>
            <person name="Gubbala S."/>
            <person name="Hale W."/>
            <person name="Han Y."/>
            <person name="Hemphill L."/>
            <person name="Highlander S.K."/>
            <person name="Hirani K."/>
            <person name="Hogues M."/>
            <person name="Jackson L."/>
            <person name="Jakkamsetti A."/>
            <person name="Javaid M."/>
            <person name="Jiang H."/>
            <person name="Korchina V."/>
            <person name="Kovar C."/>
            <person name="Lara F."/>
            <person name="Lee S."/>
            <person name="Mata R."/>
            <person name="Mathew T."/>
            <person name="Moen C."/>
            <person name="Morales K."/>
            <person name="Munidasa M."/>
            <person name="Nazareth L."/>
            <person name="Ngo R."/>
            <person name="Nguyen L."/>
            <person name="Okwuonu G."/>
            <person name="Ongeri F."/>
            <person name="Patil S."/>
            <person name="Petrosino J."/>
            <person name="Pham C."/>
            <person name="Pham P."/>
            <person name="Pu L.-L."/>
            <person name="Puazo M."/>
            <person name="Raj R."/>
            <person name="Reid J."/>
            <person name="Rouhana J."/>
            <person name="Saada N."/>
            <person name="Shang Y."/>
            <person name="Simmons D."/>
            <person name="Thornton R."/>
            <person name="Warren J."/>
            <person name="Weissenberger G."/>
            <person name="Zhang J."/>
            <person name="Zhang L."/>
            <person name="Zhou C."/>
            <person name="Zhu D."/>
            <person name="Muzny D."/>
            <person name="Worley K."/>
            <person name="Gibbs R."/>
        </authorList>
    </citation>
    <scope>NUCLEOTIDE SEQUENCE [LARGE SCALE GENOMIC DNA]</scope>
    <source>
        <strain evidence="1 2">DSM 17361</strain>
    </source>
</reference>
<gene>
    <name evidence="1" type="ORF">HMPREF0645_0610</name>
</gene>